<keyword evidence="1 2" id="KW-0129">CBS domain</keyword>
<dbReference type="SUPFAM" id="SSF54631">
    <property type="entry name" value="CBS-domain pair"/>
    <property type="match status" value="1"/>
</dbReference>
<dbReference type="Gene3D" id="3.10.580.10">
    <property type="entry name" value="CBS-domain"/>
    <property type="match status" value="1"/>
</dbReference>
<reference evidence="4 5" key="1">
    <citation type="submission" date="2020-07" db="EMBL/GenBank/DDBJ databases">
        <title>Genome of Haloechinothrix sp.</title>
        <authorList>
            <person name="Tang S.-K."/>
            <person name="Yang L."/>
            <person name="Zhu W.-Y."/>
        </authorList>
    </citation>
    <scope>NUCLEOTIDE SEQUENCE [LARGE SCALE GENOMIC DNA]</scope>
    <source>
        <strain evidence="4 5">YIM 98757</strain>
    </source>
</reference>
<name>A0A838ACA8_9PSEU</name>
<feature type="domain" description="CBS" evidence="3">
    <location>
        <begin position="72"/>
        <end position="127"/>
    </location>
</feature>
<dbReference type="AlphaFoldDB" id="A0A838ACA8"/>
<dbReference type="EMBL" id="JACCKD010000005">
    <property type="protein sequence ID" value="MBA0126896.1"/>
    <property type="molecule type" value="Genomic_DNA"/>
</dbReference>
<feature type="domain" description="CBS" evidence="3">
    <location>
        <begin position="7"/>
        <end position="65"/>
    </location>
</feature>
<dbReference type="PANTHER" id="PTHR43080">
    <property type="entry name" value="CBS DOMAIN-CONTAINING PROTEIN CBSX3, MITOCHONDRIAL"/>
    <property type="match status" value="1"/>
</dbReference>
<dbReference type="Pfam" id="PF04972">
    <property type="entry name" value="BON"/>
    <property type="match status" value="1"/>
</dbReference>
<dbReference type="PANTHER" id="PTHR43080:SF29">
    <property type="entry name" value="OS02G0818000 PROTEIN"/>
    <property type="match status" value="1"/>
</dbReference>
<dbReference type="SMART" id="SM00116">
    <property type="entry name" value="CBS"/>
    <property type="match status" value="2"/>
</dbReference>
<evidence type="ECO:0000259" key="3">
    <source>
        <dbReference type="PROSITE" id="PS51371"/>
    </source>
</evidence>
<dbReference type="InterPro" id="IPR046342">
    <property type="entry name" value="CBS_dom_sf"/>
</dbReference>
<dbReference type="RefSeq" id="WP_180893717.1">
    <property type="nucleotide sequence ID" value="NZ_JACCKD010000005.1"/>
</dbReference>
<organism evidence="4 5">
    <name type="scientific">Haloechinothrix aidingensis</name>
    <dbReference type="NCBI Taxonomy" id="2752311"/>
    <lineage>
        <taxon>Bacteria</taxon>
        <taxon>Bacillati</taxon>
        <taxon>Actinomycetota</taxon>
        <taxon>Actinomycetes</taxon>
        <taxon>Pseudonocardiales</taxon>
        <taxon>Pseudonocardiaceae</taxon>
        <taxon>Haloechinothrix</taxon>
    </lineage>
</organism>
<dbReference type="Gene3D" id="3.30.1340.30">
    <property type="match status" value="1"/>
</dbReference>
<evidence type="ECO:0000313" key="4">
    <source>
        <dbReference type="EMBL" id="MBA0126896.1"/>
    </source>
</evidence>
<accession>A0A838ACA8</accession>
<evidence type="ECO:0000313" key="5">
    <source>
        <dbReference type="Proteomes" id="UP000582974"/>
    </source>
</evidence>
<dbReference type="PROSITE" id="PS51371">
    <property type="entry name" value="CBS"/>
    <property type="match status" value="2"/>
</dbReference>
<dbReference type="Pfam" id="PF00571">
    <property type="entry name" value="CBS"/>
    <property type="match status" value="2"/>
</dbReference>
<comment type="caution">
    <text evidence="4">The sequence shown here is derived from an EMBL/GenBank/DDBJ whole genome shotgun (WGS) entry which is preliminary data.</text>
</comment>
<dbReference type="Proteomes" id="UP000582974">
    <property type="component" value="Unassembled WGS sequence"/>
</dbReference>
<dbReference type="InterPro" id="IPR051257">
    <property type="entry name" value="Diverse_CBS-Domain"/>
</dbReference>
<dbReference type="InterPro" id="IPR000644">
    <property type="entry name" value="CBS_dom"/>
</dbReference>
<evidence type="ECO:0000256" key="2">
    <source>
        <dbReference type="PROSITE-ProRule" id="PRU00703"/>
    </source>
</evidence>
<evidence type="ECO:0000256" key="1">
    <source>
        <dbReference type="ARBA" id="ARBA00023122"/>
    </source>
</evidence>
<dbReference type="InterPro" id="IPR007055">
    <property type="entry name" value="BON_dom"/>
</dbReference>
<protein>
    <submittedName>
        <fullName evidence="4">CBS domain-containing protein</fullName>
    </submittedName>
</protein>
<gene>
    <name evidence="4" type="ORF">H0B56_15200</name>
</gene>
<sequence>MKARELMTSPAIRVRESTPAREATALLTEHAFASLPVVDEHDRVVGIFTEYEALRDFGGTASGAERAVGSVMTAPVEVVTLETDVSEVAKHMLADRLRCIPVVDDDQLVGVISRRDLLRTLVRRDDVVAAHLRTRLENYSGAQDYWTVSVTGGVVTVSGEFRDTAERQLVEALVRTEPGVLEVETVTPHVRYRPSPVEHF</sequence>
<proteinExistence type="predicted"/>
<keyword evidence="5" id="KW-1185">Reference proteome</keyword>